<accession>A0ABS4K6X3</accession>
<feature type="transmembrane region" description="Helical" evidence="1">
    <location>
        <begin position="35"/>
        <end position="55"/>
    </location>
</feature>
<feature type="transmembrane region" description="Helical" evidence="1">
    <location>
        <begin position="279"/>
        <end position="297"/>
    </location>
</feature>
<feature type="transmembrane region" description="Helical" evidence="1">
    <location>
        <begin position="75"/>
        <end position="95"/>
    </location>
</feature>
<feature type="transmembrane region" description="Helical" evidence="1">
    <location>
        <begin position="468"/>
        <end position="486"/>
    </location>
</feature>
<feature type="transmembrane region" description="Helical" evidence="1">
    <location>
        <begin position="182"/>
        <end position="199"/>
    </location>
</feature>
<keyword evidence="1" id="KW-0812">Transmembrane</keyword>
<evidence type="ECO:0000259" key="2">
    <source>
        <dbReference type="Pfam" id="PF13231"/>
    </source>
</evidence>
<dbReference type="Pfam" id="PF13231">
    <property type="entry name" value="PMT_2"/>
    <property type="match status" value="1"/>
</dbReference>
<reference evidence="3 4" key="1">
    <citation type="submission" date="2021-03" db="EMBL/GenBank/DDBJ databases">
        <title>Genomic Encyclopedia of Type Strains, Phase IV (KMG-IV): sequencing the most valuable type-strain genomes for metagenomic binning, comparative biology and taxonomic classification.</title>
        <authorList>
            <person name="Goeker M."/>
        </authorList>
    </citation>
    <scope>NUCLEOTIDE SEQUENCE [LARGE SCALE GENOMIC DNA]</scope>
    <source>
        <strain evidence="3 4">DSM 28650</strain>
    </source>
</reference>
<evidence type="ECO:0000256" key="1">
    <source>
        <dbReference type="SAM" id="Phobius"/>
    </source>
</evidence>
<keyword evidence="4" id="KW-1185">Reference proteome</keyword>
<feature type="transmembrane region" description="Helical" evidence="1">
    <location>
        <begin position="235"/>
        <end position="267"/>
    </location>
</feature>
<organism evidence="3 4">
    <name type="scientific">Clostridium punense</name>
    <dbReference type="NCBI Taxonomy" id="1054297"/>
    <lineage>
        <taxon>Bacteria</taxon>
        <taxon>Bacillati</taxon>
        <taxon>Bacillota</taxon>
        <taxon>Clostridia</taxon>
        <taxon>Eubacteriales</taxon>
        <taxon>Clostridiaceae</taxon>
        <taxon>Clostridium</taxon>
    </lineage>
</organism>
<feature type="transmembrane region" description="Helical" evidence="1">
    <location>
        <begin position="205"/>
        <end position="223"/>
    </location>
</feature>
<protein>
    <submittedName>
        <fullName evidence="3">Integral membrane protein (TIGR03766 family)</fullName>
    </submittedName>
</protein>
<feature type="transmembrane region" description="Helical" evidence="1">
    <location>
        <begin position="5"/>
        <end position="23"/>
    </location>
</feature>
<evidence type="ECO:0000313" key="3">
    <source>
        <dbReference type="EMBL" id="MBP2023537.1"/>
    </source>
</evidence>
<keyword evidence="1" id="KW-0472">Membrane</keyword>
<dbReference type="Proteomes" id="UP001519308">
    <property type="component" value="Unassembled WGS sequence"/>
</dbReference>
<feature type="transmembrane region" description="Helical" evidence="1">
    <location>
        <begin position="444"/>
        <end position="461"/>
    </location>
</feature>
<gene>
    <name evidence="3" type="ORF">J2Z44_003374</name>
</gene>
<proteinExistence type="predicted"/>
<feature type="domain" description="Glycosyltransferase RgtA/B/C/D-like" evidence="2">
    <location>
        <begin position="158"/>
        <end position="289"/>
    </location>
</feature>
<feature type="transmembrane region" description="Helical" evidence="1">
    <location>
        <begin position="412"/>
        <end position="438"/>
    </location>
</feature>
<evidence type="ECO:0000313" key="4">
    <source>
        <dbReference type="Proteomes" id="UP001519308"/>
    </source>
</evidence>
<comment type="caution">
    <text evidence="3">The sequence shown here is derived from an EMBL/GenBank/DDBJ whole genome shotgun (WGS) entry which is preliminary data.</text>
</comment>
<sequence length="496" mass="57706">MIKTFFYKVINIVFFTIFSWIFINVLLNNNGNSGFFQFNPAIIIGFVGIFIGMLIYINKVLENRCCNITKKRKTIIVFTLMAVVMIIQLILGYYLRVTPTWDFGFVHRNAVSLVTGNGVANMDYFLEFRNNTGVFLFLSVIYKAAYMLGIERFVAVGIILNVIMIDIAIILMFYICDRIFGTAKAFLALLVAILTTPFYTYAPIYYTDTLSMVFPVLILYLFILSKEITERWKKYILYAVIGVIGAGGGQIKLTVIFMLIAITLQLFLEEKIKEYLPKIIIMVVTFFIATQIFYVMVDSHKMFDFKVSEKSPIPYTHWVMMGMKGHGGWDYDDYLLTYSYSTREERTKANLEEIKNRLDNYGRGGYFKFLTIKASWTWGDGTYYSPSKLKRQPINNGIYQEIFLQKGKYFKYYAYFSQVVHIAILFLILVSAFCNIIIKNCSYTNILRIVVFGLMAFLLMWETRSRYIVNYIPIFILIAVEGVQLIQRFLKQERLS</sequence>
<dbReference type="EMBL" id="JAGGLL010000031">
    <property type="protein sequence ID" value="MBP2023537.1"/>
    <property type="molecule type" value="Genomic_DNA"/>
</dbReference>
<dbReference type="InterPro" id="IPR038731">
    <property type="entry name" value="RgtA/B/C-like"/>
</dbReference>
<name>A0ABS4K6X3_9CLOT</name>
<feature type="transmembrane region" description="Helical" evidence="1">
    <location>
        <begin position="153"/>
        <end position="175"/>
    </location>
</feature>
<keyword evidence="1" id="KW-1133">Transmembrane helix</keyword>
<dbReference type="RefSeq" id="WP_021283196.1">
    <property type="nucleotide sequence ID" value="NZ_JAGGLL010000031.1"/>
</dbReference>